<dbReference type="Proteomes" id="UP001139485">
    <property type="component" value="Unassembled WGS sequence"/>
</dbReference>
<comment type="similarity">
    <text evidence="4">Belongs to the FliW family.</text>
</comment>
<keyword evidence="3 4" id="KW-0810">Translation regulation</keyword>
<evidence type="ECO:0000256" key="4">
    <source>
        <dbReference type="HAMAP-Rule" id="MF_01185"/>
    </source>
</evidence>
<comment type="function">
    <text evidence="4">Acts as an anti-CsrA protein, binds CsrA and prevents it from repressing translation of its target genes, one of which is flagellin. Binds to flagellin and participates in the assembly of the flagellum.</text>
</comment>
<keyword evidence="2 4" id="KW-1005">Bacterial flagellum biogenesis</keyword>
<dbReference type="HAMAP" id="MF_01185">
    <property type="entry name" value="FliW"/>
    <property type="match status" value="1"/>
</dbReference>
<evidence type="ECO:0000313" key="6">
    <source>
        <dbReference type="Proteomes" id="UP001139485"/>
    </source>
</evidence>
<keyword evidence="5" id="KW-0282">Flagellum</keyword>
<evidence type="ECO:0000256" key="1">
    <source>
        <dbReference type="ARBA" id="ARBA00022490"/>
    </source>
</evidence>
<reference evidence="5" key="1">
    <citation type="submission" date="2022-05" db="EMBL/GenBank/DDBJ databases">
        <authorList>
            <person name="Tuo L."/>
        </authorList>
    </citation>
    <scope>NUCLEOTIDE SEQUENCE</scope>
    <source>
        <strain evidence="5">BSK12Z-4</strain>
    </source>
</reference>
<protein>
    <recommendedName>
        <fullName evidence="4">Flagellar assembly factor FliW</fullName>
    </recommendedName>
</protein>
<comment type="subunit">
    <text evidence="4">Interacts with translational regulator CsrA and flagellin(s).</text>
</comment>
<keyword evidence="1 4" id="KW-0963">Cytoplasm</keyword>
<dbReference type="SUPFAM" id="SSF141457">
    <property type="entry name" value="BH3618-like"/>
    <property type="match status" value="1"/>
</dbReference>
<dbReference type="GO" id="GO:0005737">
    <property type="term" value="C:cytoplasm"/>
    <property type="evidence" value="ECO:0007669"/>
    <property type="project" value="UniProtKB-SubCell"/>
</dbReference>
<dbReference type="Pfam" id="PF02623">
    <property type="entry name" value="FliW"/>
    <property type="match status" value="1"/>
</dbReference>
<dbReference type="AlphaFoldDB" id="A0A9X2DA56"/>
<name>A0A9X2DA56_9ACTN</name>
<dbReference type="EMBL" id="JAMOIL010000026">
    <property type="protein sequence ID" value="MCM0621991.1"/>
    <property type="molecule type" value="Genomic_DNA"/>
</dbReference>
<gene>
    <name evidence="4" type="primary">fliW</name>
    <name evidence="5" type="ORF">M8330_17000</name>
</gene>
<sequence length="136" mass="14238">MTTSTPQAEGTDAGAVISLVRPLPGFPGHHRFTLESLDDAGVLSALRSVEDETRFLVVPPHTFFPDYAPVVDDTTQAELGLETAEDVLLLVVLTPGESLAGTTANLLAPVVVNRHTLAAAQVILDDASLTTAVPLV</sequence>
<accession>A0A9X2DA56</accession>
<dbReference type="InterPro" id="IPR024046">
    <property type="entry name" value="Flagellar_assmbl_FliW_dom_sf"/>
</dbReference>
<comment type="subcellular location">
    <subcellularLocation>
        <location evidence="4">Cytoplasm</location>
    </subcellularLocation>
</comment>
<dbReference type="Gene3D" id="2.30.290.10">
    <property type="entry name" value="BH3618-like"/>
    <property type="match status" value="1"/>
</dbReference>
<evidence type="ECO:0000313" key="5">
    <source>
        <dbReference type="EMBL" id="MCM0621991.1"/>
    </source>
</evidence>
<keyword evidence="5" id="KW-0969">Cilium</keyword>
<dbReference type="PANTHER" id="PTHR39190:SF1">
    <property type="entry name" value="FLAGELLAR ASSEMBLY FACTOR FLIW"/>
    <property type="match status" value="1"/>
</dbReference>
<dbReference type="PANTHER" id="PTHR39190">
    <property type="entry name" value="FLAGELLAR ASSEMBLY FACTOR FLIW"/>
    <property type="match status" value="1"/>
</dbReference>
<dbReference type="InterPro" id="IPR003775">
    <property type="entry name" value="Flagellar_assembly_factor_FliW"/>
</dbReference>
<keyword evidence="6" id="KW-1185">Reference proteome</keyword>
<comment type="caution">
    <text evidence="5">The sequence shown here is derived from an EMBL/GenBank/DDBJ whole genome shotgun (WGS) entry which is preliminary data.</text>
</comment>
<dbReference type="RefSeq" id="WP_250828295.1">
    <property type="nucleotide sequence ID" value="NZ_JAMOIL010000026.1"/>
</dbReference>
<organism evidence="5 6">
    <name type="scientific">Nocardioides bruguierae</name>
    <dbReference type="NCBI Taxonomy" id="2945102"/>
    <lineage>
        <taxon>Bacteria</taxon>
        <taxon>Bacillati</taxon>
        <taxon>Actinomycetota</taxon>
        <taxon>Actinomycetes</taxon>
        <taxon>Propionibacteriales</taxon>
        <taxon>Nocardioidaceae</taxon>
        <taxon>Nocardioides</taxon>
    </lineage>
</organism>
<evidence type="ECO:0000256" key="3">
    <source>
        <dbReference type="ARBA" id="ARBA00022845"/>
    </source>
</evidence>
<keyword evidence="4" id="KW-0143">Chaperone</keyword>
<dbReference type="GO" id="GO:0044780">
    <property type="term" value="P:bacterial-type flagellum assembly"/>
    <property type="evidence" value="ECO:0007669"/>
    <property type="project" value="UniProtKB-UniRule"/>
</dbReference>
<proteinExistence type="inferred from homology"/>
<keyword evidence="5" id="KW-0966">Cell projection</keyword>
<dbReference type="GO" id="GO:0006417">
    <property type="term" value="P:regulation of translation"/>
    <property type="evidence" value="ECO:0007669"/>
    <property type="project" value="UniProtKB-KW"/>
</dbReference>
<evidence type="ECO:0000256" key="2">
    <source>
        <dbReference type="ARBA" id="ARBA00022795"/>
    </source>
</evidence>